<name>H0E9T8_9ACTN</name>
<evidence type="ECO:0000313" key="2">
    <source>
        <dbReference type="EMBL" id="EHN09562.1"/>
    </source>
</evidence>
<sequence>MLATTGAALALAGCGGGGDPSQFAKATDRTCREVAAAVTTLRQDLVRRSGSSEASALRGAIDGYAGRVDRAAQGLSQADPPSDERDFRDGAVSQLRKHAKLMRDAAARAARGQVPTSLAAELQRTGPAAMPKIPKGVLDDAPACRAAVR</sequence>
<gene>
    <name evidence="2" type="ORF">PAI11_36100</name>
</gene>
<comment type="caution">
    <text evidence="2">The sequence shown here is derived from an EMBL/GenBank/DDBJ whole genome shotgun (WGS) entry which is preliminary data.</text>
</comment>
<dbReference type="AlphaFoldDB" id="H0E9T8"/>
<evidence type="ECO:0000313" key="3">
    <source>
        <dbReference type="Proteomes" id="UP000005143"/>
    </source>
</evidence>
<accession>H0E9T8</accession>
<protein>
    <submittedName>
        <fullName evidence="2">Uncharacterized protein</fullName>
    </submittedName>
</protein>
<reference evidence="2 3" key="1">
    <citation type="journal article" date="2013" name="Biodegradation">
        <title>Quantitative proteomic analysis of ibuprofen-degrading Patulibacter sp. strain I11.</title>
        <authorList>
            <person name="Almeida B."/>
            <person name="Kjeldal H."/>
            <person name="Lolas I."/>
            <person name="Knudsen A.D."/>
            <person name="Carvalho G."/>
            <person name="Nielsen K.L."/>
            <person name="Barreto Crespo M.T."/>
            <person name="Stensballe A."/>
            <person name="Nielsen J.L."/>
        </authorList>
    </citation>
    <scope>NUCLEOTIDE SEQUENCE [LARGE SCALE GENOMIC DNA]</scope>
    <source>
        <strain evidence="2 3">I11</strain>
    </source>
</reference>
<dbReference type="EMBL" id="AGUD01000268">
    <property type="protein sequence ID" value="EHN09562.1"/>
    <property type="molecule type" value="Genomic_DNA"/>
</dbReference>
<feature type="region of interest" description="Disordered" evidence="1">
    <location>
        <begin position="71"/>
        <end position="95"/>
    </location>
</feature>
<evidence type="ECO:0000256" key="1">
    <source>
        <dbReference type="SAM" id="MobiDB-lite"/>
    </source>
</evidence>
<organism evidence="2 3">
    <name type="scientific">Patulibacter medicamentivorans</name>
    <dbReference type="NCBI Taxonomy" id="1097667"/>
    <lineage>
        <taxon>Bacteria</taxon>
        <taxon>Bacillati</taxon>
        <taxon>Actinomycetota</taxon>
        <taxon>Thermoleophilia</taxon>
        <taxon>Solirubrobacterales</taxon>
        <taxon>Patulibacteraceae</taxon>
        <taxon>Patulibacter</taxon>
    </lineage>
</organism>
<dbReference type="Proteomes" id="UP000005143">
    <property type="component" value="Unassembled WGS sequence"/>
</dbReference>
<proteinExistence type="predicted"/>
<keyword evidence="3" id="KW-1185">Reference proteome</keyword>